<feature type="domain" description="CHASE" evidence="12">
    <location>
        <begin position="71"/>
        <end position="236"/>
    </location>
</feature>
<dbReference type="InterPro" id="IPR005467">
    <property type="entry name" value="His_kinase_dom"/>
</dbReference>
<evidence type="ECO:0000256" key="5">
    <source>
        <dbReference type="ARBA" id="ARBA00022692"/>
    </source>
</evidence>
<dbReference type="CDD" id="cd00075">
    <property type="entry name" value="HATPase"/>
    <property type="match status" value="1"/>
</dbReference>
<dbReference type="InterPro" id="IPR003594">
    <property type="entry name" value="HATPase_dom"/>
</dbReference>
<evidence type="ECO:0000256" key="7">
    <source>
        <dbReference type="ARBA" id="ARBA00023136"/>
    </source>
</evidence>
<evidence type="ECO:0000259" key="10">
    <source>
        <dbReference type="PROSITE" id="PS50109"/>
    </source>
</evidence>
<dbReference type="InterPro" id="IPR006189">
    <property type="entry name" value="CHASE_dom"/>
</dbReference>
<dbReference type="CDD" id="cd00130">
    <property type="entry name" value="PAS"/>
    <property type="match status" value="1"/>
</dbReference>
<dbReference type="Gene3D" id="3.30.450.350">
    <property type="entry name" value="CHASE domain"/>
    <property type="match status" value="1"/>
</dbReference>
<dbReference type="PROSITE" id="PS50109">
    <property type="entry name" value="HIS_KIN"/>
    <property type="match status" value="1"/>
</dbReference>
<dbReference type="SMART" id="SM00387">
    <property type="entry name" value="HATPase_c"/>
    <property type="match status" value="1"/>
</dbReference>
<feature type="region of interest" description="Disordered" evidence="8">
    <location>
        <begin position="710"/>
        <end position="737"/>
    </location>
</feature>
<dbReference type="GO" id="GO:0016020">
    <property type="term" value="C:membrane"/>
    <property type="evidence" value="ECO:0007669"/>
    <property type="project" value="UniProtKB-SubCell"/>
</dbReference>
<evidence type="ECO:0000313" key="13">
    <source>
        <dbReference type="EMBL" id="NML61236.1"/>
    </source>
</evidence>
<sequence length="737" mass="79183">MEKRLTRTYGYLAFAVGICLTVWTCILVSNAQDARIRGNFQRDADKVASDTRVRLQTYFDMLMSMKGMFAVNDQVDRKQFAQFIGELNLAERYPGFQAIQFVRYLPTGQLDGFVGTVRRDTSLLAGGYPAFKVTPAPGRDDHYIIDYNEPMAGNEIAFGLDLAALPGQLAALRHGRDTGALVVAEPIQIAQGGAGFVARTPVYKPHMPIDTVEQRRAAFVGMLAIVFRMNNLMREVIDPALAPHMAVRVHDAGIGGAGARRDPMYDNGNGRGLVPGLALERAIDVAPRQWTMSVGAVSGARYSRDVANVILVGAAGSIISALMAALLIASGRSRSLALRLSASLKEQRAFQDSASVGIALFSGGVIVRCNRGMEEIMGYDPGELTGKRTSILVHGGPNPFAGRANSPRSELEAELVRKDGETIWCLINGKALNRTDLAGGGVWAIQDISDRKRTEAILKQVETNLITSEKMASLGALVAGIAHELNTPIGNSLLTATALADMAADFEARCADGVVKRSALESHLADTKLACGIMVSSLRRAGDLITSFKQVAVDQTRAQRRRFDLCDVVRDTMATYAAQFKRANCEMEIDACDTLVMDSYPGSVGQVLSNLINNAMLHAFEGKGAGRITVRVHPVGDEQVLILFADNGIGMPARVMHQVFAPFFTTKMGQGGTGLGMNIVYHIVTGVLGGTVEIDSAPGKGTTVTIRVPTRAPDRGLAPSHDEDVQARVPAELPDGR</sequence>
<evidence type="ECO:0000259" key="11">
    <source>
        <dbReference type="PROSITE" id="PS50113"/>
    </source>
</evidence>
<reference evidence="13 14" key="1">
    <citation type="submission" date="2020-04" db="EMBL/GenBank/DDBJ databases">
        <title>Massilia sp. RP-1-19 isolated from soil.</title>
        <authorList>
            <person name="Dahal R.H."/>
        </authorList>
    </citation>
    <scope>NUCLEOTIDE SEQUENCE [LARGE SCALE GENOMIC DNA]</scope>
    <source>
        <strain evidence="13 14">RP-1-19</strain>
    </source>
</reference>
<dbReference type="Pfam" id="PF13426">
    <property type="entry name" value="PAS_9"/>
    <property type="match status" value="1"/>
</dbReference>
<gene>
    <name evidence="13" type="ORF">HHL21_09120</name>
</gene>
<dbReference type="Pfam" id="PF03924">
    <property type="entry name" value="CHASE"/>
    <property type="match status" value="1"/>
</dbReference>
<dbReference type="InterPro" id="IPR036890">
    <property type="entry name" value="HATPase_C_sf"/>
</dbReference>
<evidence type="ECO:0000259" key="12">
    <source>
        <dbReference type="PROSITE" id="PS50839"/>
    </source>
</evidence>
<comment type="catalytic activity">
    <reaction evidence="1">
        <text>ATP + protein L-histidine = ADP + protein N-phospho-L-histidine.</text>
        <dbReference type="EC" id="2.7.13.3"/>
    </reaction>
</comment>
<evidence type="ECO:0000256" key="1">
    <source>
        <dbReference type="ARBA" id="ARBA00000085"/>
    </source>
</evidence>
<dbReference type="SUPFAM" id="SSF55874">
    <property type="entry name" value="ATPase domain of HSP90 chaperone/DNA topoisomerase II/histidine kinase"/>
    <property type="match status" value="1"/>
</dbReference>
<dbReference type="InterPro" id="IPR042240">
    <property type="entry name" value="CHASE_sf"/>
</dbReference>
<evidence type="ECO:0000256" key="6">
    <source>
        <dbReference type="ARBA" id="ARBA00022989"/>
    </source>
</evidence>
<dbReference type="InterPro" id="IPR003661">
    <property type="entry name" value="HisK_dim/P_dom"/>
</dbReference>
<dbReference type="Proteomes" id="UP000583752">
    <property type="component" value="Unassembled WGS sequence"/>
</dbReference>
<comment type="subcellular location">
    <subcellularLocation>
        <location evidence="2">Membrane</location>
    </subcellularLocation>
</comment>
<protein>
    <recommendedName>
        <fullName evidence="3">histidine kinase</fullName>
        <ecNumber evidence="3">2.7.13.3</ecNumber>
    </recommendedName>
</protein>
<dbReference type="InterPro" id="IPR000014">
    <property type="entry name" value="PAS"/>
</dbReference>
<evidence type="ECO:0000256" key="2">
    <source>
        <dbReference type="ARBA" id="ARBA00004370"/>
    </source>
</evidence>
<dbReference type="Gene3D" id="1.10.287.130">
    <property type="match status" value="1"/>
</dbReference>
<feature type="domain" description="PAC" evidence="11">
    <location>
        <begin position="409"/>
        <end position="460"/>
    </location>
</feature>
<name>A0A848HH97_9BURK</name>
<keyword evidence="6 9" id="KW-1133">Transmembrane helix</keyword>
<keyword evidence="4" id="KW-0597">Phosphoprotein</keyword>
<dbReference type="Gene3D" id="3.30.450.20">
    <property type="entry name" value="PAS domain"/>
    <property type="match status" value="1"/>
</dbReference>
<dbReference type="PANTHER" id="PTHR43065">
    <property type="entry name" value="SENSOR HISTIDINE KINASE"/>
    <property type="match status" value="1"/>
</dbReference>
<dbReference type="InterPro" id="IPR035965">
    <property type="entry name" value="PAS-like_dom_sf"/>
</dbReference>
<dbReference type="InterPro" id="IPR000700">
    <property type="entry name" value="PAS-assoc_C"/>
</dbReference>
<dbReference type="RefSeq" id="WP_169464938.1">
    <property type="nucleotide sequence ID" value="NZ_JABBGG010000004.1"/>
</dbReference>
<dbReference type="InterPro" id="IPR004358">
    <property type="entry name" value="Sig_transdc_His_kin-like_C"/>
</dbReference>
<evidence type="ECO:0000313" key="14">
    <source>
        <dbReference type="Proteomes" id="UP000583752"/>
    </source>
</evidence>
<evidence type="ECO:0000256" key="3">
    <source>
        <dbReference type="ARBA" id="ARBA00012438"/>
    </source>
</evidence>
<comment type="caution">
    <text evidence="13">The sequence shown here is derived from an EMBL/GenBank/DDBJ whole genome shotgun (WGS) entry which is preliminary data.</text>
</comment>
<dbReference type="GO" id="GO:0000155">
    <property type="term" value="F:phosphorelay sensor kinase activity"/>
    <property type="evidence" value="ECO:0007669"/>
    <property type="project" value="InterPro"/>
</dbReference>
<evidence type="ECO:0000256" key="8">
    <source>
        <dbReference type="SAM" id="MobiDB-lite"/>
    </source>
</evidence>
<keyword evidence="7 9" id="KW-0472">Membrane</keyword>
<evidence type="ECO:0000256" key="9">
    <source>
        <dbReference type="SAM" id="Phobius"/>
    </source>
</evidence>
<accession>A0A848HH97</accession>
<dbReference type="NCBIfam" id="TIGR00229">
    <property type="entry name" value="sensory_box"/>
    <property type="match status" value="1"/>
</dbReference>
<keyword evidence="5 9" id="KW-0812">Transmembrane</keyword>
<dbReference type="SUPFAM" id="SSF55785">
    <property type="entry name" value="PYP-like sensor domain (PAS domain)"/>
    <property type="match status" value="1"/>
</dbReference>
<dbReference type="EMBL" id="JABBGG010000004">
    <property type="protein sequence ID" value="NML61236.1"/>
    <property type="molecule type" value="Genomic_DNA"/>
</dbReference>
<dbReference type="SMART" id="SM01079">
    <property type="entry name" value="CHASE"/>
    <property type="match status" value="1"/>
</dbReference>
<organism evidence="13 14">
    <name type="scientific">Massilia polaris</name>
    <dbReference type="NCBI Taxonomy" id="2728846"/>
    <lineage>
        <taxon>Bacteria</taxon>
        <taxon>Pseudomonadati</taxon>
        <taxon>Pseudomonadota</taxon>
        <taxon>Betaproteobacteria</taxon>
        <taxon>Burkholderiales</taxon>
        <taxon>Oxalobacteraceae</taxon>
        <taxon>Telluria group</taxon>
        <taxon>Massilia</taxon>
    </lineage>
</organism>
<feature type="transmembrane region" description="Helical" evidence="9">
    <location>
        <begin position="306"/>
        <end position="328"/>
    </location>
</feature>
<proteinExistence type="predicted"/>
<dbReference type="Gene3D" id="3.30.565.10">
    <property type="entry name" value="Histidine kinase-like ATPase, C-terminal domain"/>
    <property type="match status" value="1"/>
</dbReference>
<keyword evidence="14" id="KW-1185">Reference proteome</keyword>
<dbReference type="CDD" id="cd00082">
    <property type="entry name" value="HisKA"/>
    <property type="match status" value="1"/>
</dbReference>
<dbReference type="Pfam" id="PF02518">
    <property type="entry name" value="HATPase_c"/>
    <property type="match status" value="1"/>
</dbReference>
<evidence type="ECO:0000256" key="4">
    <source>
        <dbReference type="ARBA" id="ARBA00022553"/>
    </source>
</evidence>
<dbReference type="PRINTS" id="PR00344">
    <property type="entry name" value="BCTRLSENSOR"/>
</dbReference>
<dbReference type="EC" id="2.7.13.3" evidence="3"/>
<dbReference type="AlphaFoldDB" id="A0A848HH97"/>
<dbReference type="PROSITE" id="PS50839">
    <property type="entry name" value="CHASE"/>
    <property type="match status" value="1"/>
</dbReference>
<dbReference type="PROSITE" id="PS50113">
    <property type="entry name" value="PAC"/>
    <property type="match status" value="1"/>
</dbReference>
<feature type="domain" description="Histidine kinase" evidence="10">
    <location>
        <begin position="480"/>
        <end position="712"/>
    </location>
</feature>